<keyword evidence="1" id="KW-0472">Membrane</keyword>
<evidence type="ECO:0000313" key="2">
    <source>
        <dbReference type="EMBL" id="CAG6480731.1"/>
    </source>
</evidence>
<reference evidence="2" key="1">
    <citation type="submission" date="2021-05" db="EMBL/GenBank/DDBJ databases">
        <authorList>
            <person name="Alioto T."/>
            <person name="Alioto T."/>
            <person name="Gomez Garrido J."/>
        </authorList>
    </citation>
    <scope>NUCLEOTIDE SEQUENCE</scope>
</reference>
<feature type="transmembrane region" description="Helical" evidence="1">
    <location>
        <begin position="33"/>
        <end position="51"/>
    </location>
</feature>
<protein>
    <submittedName>
        <fullName evidence="2">(northern house mosquito) hypothetical protein</fullName>
    </submittedName>
</protein>
<feature type="transmembrane region" description="Helical" evidence="1">
    <location>
        <begin position="57"/>
        <end position="77"/>
    </location>
</feature>
<dbReference type="AlphaFoldDB" id="A0A8D8FRA1"/>
<accession>A0A8D8FRA1</accession>
<sequence length="112" mass="12575">MKIWRRVVALVEPFALSLEGFDSLLLLFRLPRWVQLVLVFGVGSLLGSFLLVAQNVLLLDGSLPTVLSLFLVLLFLVDNRRRSDVALAAARYEEAVLDLDALVHLVIIFRCL</sequence>
<keyword evidence="1" id="KW-0812">Transmembrane</keyword>
<dbReference type="EMBL" id="HBUE01089202">
    <property type="protein sequence ID" value="CAG6480731.1"/>
    <property type="molecule type" value="Transcribed_RNA"/>
</dbReference>
<keyword evidence="1" id="KW-1133">Transmembrane helix</keyword>
<organism evidence="2">
    <name type="scientific">Culex pipiens</name>
    <name type="common">House mosquito</name>
    <dbReference type="NCBI Taxonomy" id="7175"/>
    <lineage>
        <taxon>Eukaryota</taxon>
        <taxon>Metazoa</taxon>
        <taxon>Ecdysozoa</taxon>
        <taxon>Arthropoda</taxon>
        <taxon>Hexapoda</taxon>
        <taxon>Insecta</taxon>
        <taxon>Pterygota</taxon>
        <taxon>Neoptera</taxon>
        <taxon>Endopterygota</taxon>
        <taxon>Diptera</taxon>
        <taxon>Nematocera</taxon>
        <taxon>Culicoidea</taxon>
        <taxon>Culicidae</taxon>
        <taxon>Culicinae</taxon>
        <taxon>Culicini</taxon>
        <taxon>Culex</taxon>
        <taxon>Culex</taxon>
    </lineage>
</organism>
<proteinExistence type="predicted"/>
<name>A0A8D8FRA1_CULPI</name>
<evidence type="ECO:0000256" key="1">
    <source>
        <dbReference type="SAM" id="Phobius"/>
    </source>
</evidence>